<name>A0ABT5MV70_9BURK</name>
<dbReference type="InterPro" id="IPR056823">
    <property type="entry name" value="TEN-like_YD-shell"/>
</dbReference>
<accession>A0ABT5MV70</accession>
<dbReference type="InterPro" id="IPR050708">
    <property type="entry name" value="T6SS_VgrG/RHS"/>
</dbReference>
<dbReference type="NCBIfam" id="TIGR03696">
    <property type="entry name" value="Rhs_assc_core"/>
    <property type="match status" value="1"/>
</dbReference>
<dbReference type="NCBIfam" id="TIGR01643">
    <property type="entry name" value="YD_repeat_2x"/>
    <property type="match status" value="1"/>
</dbReference>
<proteinExistence type="predicted"/>
<reference evidence="3 4" key="1">
    <citation type="submission" date="2023-02" db="EMBL/GenBank/DDBJ databases">
        <title>Bacterial whole genomic sequence of Curvibacter sp. HBC61.</title>
        <authorList>
            <person name="Le V."/>
            <person name="Ko S.-R."/>
            <person name="Ahn C.-Y."/>
            <person name="Oh H.-M."/>
        </authorList>
    </citation>
    <scope>NUCLEOTIDE SEQUENCE [LARGE SCALE GENOMIC DNA]</scope>
    <source>
        <strain evidence="3 4">HBC61</strain>
    </source>
</reference>
<dbReference type="Gene3D" id="2.180.10.10">
    <property type="entry name" value="RHS repeat-associated core"/>
    <property type="match status" value="1"/>
</dbReference>
<dbReference type="PANTHER" id="PTHR32305">
    <property type="match status" value="1"/>
</dbReference>
<evidence type="ECO:0000259" key="2">
    <source>
        <dbReference type="Pfam" id="PF25023"/>
    </source>
</evidence>
<organism evidence="3 4">
    <name type="scientific">Curvibacter cyanobacteriorum</name>
    <dbReference type="NCBI Taxonomy" id="3026422"/>
    <lineage>
        <taxon>Bacteria</taxon>
        <taxon>Pseudomonadati</taxon>
        <taxon>Pseudomonadota</taxon>
        <taxon>Betaproteobacteria</taxon>
        <taxon>Burkholderiales</taxon>
        <taxon>Comamonadaceae</taxon>
        <taxon>Curvibacter</taxon>
    </lineage>
</organism>
<evidence type="ECO:0000313" key="4">
    <source>
        <dbReference type="Proteomes" id="UP001528673"/>
    </source>
</evidence>
<keyword evidence="1" id="KW-0677">Repeat</keyword>
<keyword evidence="4" id="KW-1185">Reference proteome</keyword>
<feature type="domain" description="Teneurin-like YD-shell" evidence="2">
    <location>
        <begin position="26"/>
        <end position="195"/>
    </location>
</feature>
<gene>
    <name evidence="3" type="ORF">PSQ40_05125</name>
</gene>
<dbReference type="RefSeq" id="WP_273949281.1">
    <property type="nucleotide sequence ID" value="NZ_JAQSIP010000002.1"/>
</dbReference>
<comment type="caution">
    <text evidence="3">The sequence shown here is derived from an EMBL/GenBank/DDBJ whole genome shotgun (WGS) entry which is preliminary data.</text>
</comment>
<dbReference type="InterPro" id="IPR022385">
    <property type="entry name" value="Rhs_assc_core"/>
</dbReference>
<dbReference type="PRINTS" id="PR00394">
    <property type="entry name" value="RHSPROTEIN"/>
</dbReference>
<dbReference type="InterPro" id="IPR006530">
    <property type="entry name" value="YD"/>
</dbReference>
<protein>
    <recommendedName>
        <fullName evidence="2">Teneurin-like YD-shell domain-containing protein</fullName>
    </recommendedName>
</protein>
<dbReference type="Pfam" id="PF25023">
    <property type="entry name" value="TEN_YD-shell"/>
    <property type="match status" value="1"/>
</dbReference>
<dbReference type="EMBL" id="JAQSIP010000002">
    <property type="protein sequence ID" value="MDD0837949.1"/>
    <property type="molecule type" value="Genomic_DNA"/>
</dbReference>
<sequence>MALSNPAISLTPDAAGNATSDVTYSLAYDLRGRLASVTAGVVTSYTYDNEGRRVRKSSSAGAGATIFYAYDTQDHLLGEYDVNGTPIREYVWLGDIPVAVFTPDPSNAMGAPLVYFIHADHINTPRVVMDRDNVMRWSWFAEPFGTTLADNNPSGMGSFAMSLRFPGQVFDVESGMHYNMNRDYVPGVGRYAQSDPIGLAGGSIPTHLWTQALC</sequence>
<evidence type="ECO:0000256" key="1">
    <source>
        <dbReference type="ARBA" id="ARBA00022737"/>
    </source>
</evidence>
<dbReference type="Proteomes" id="UP001528673">
    <property type="component" value="Unassembled WGS sequence"/>
</dbReference>
<evidence type="ECO:0000313" key="3">
    <source>
        <dbReference type="EMBL" id="MDD0837949.1"/>
    </source>
</evidence>
<dbReference type="PANTHER" id="PTHR32305:SF15">
    <property type="entry name" value="PROTEIN RHSA-RELATED"/>
    <property type="match status" value="1"/>
</dbReference>